<evidence type="ECO:0000313" key="15">
    <source>
        <dbReference type="Proteomes" id="UP000007464"/>
    </source>
</evidence>
<dbReference type="PANTHER" id="PTHR11058">
    <property type="entry name" value="NADH-UBIQUINONE OXIDOREDUCTASE CHAIN 3"/>
    <property type="match status" value="1"/>
</dbReference>
<accession>E8Q756</accession>
<evidence type="ECO:0000256" key="1">
    <source>
        <dbReference type="ARBA" id="ARBA00004141"/>
    </source>
</evidence>
<keyword evidence="12" id="KW-0997">Cell inner membrane</keyword>
<keyword evidence="6 12" id="KW-0874">Quinone</keyword>
<dbReference type="InterPro" id="IPR023043">
    <property type="entry name" value="NAD(P)H_OxRDtase_bac/plastid"/>
</dbReference>
<dbReference type="InterPro" id="IPR038430">
    <property type="entry name" value="NDAH_ubi_oxred_su3_sf"/>
</dbReference>
<reference evidence="14 15" key="1">
    <citation type="journal article" date="2010" name="BMC Genomics">
        <title>Unprecedented loss of ammonia assimilation capability in a urease-encoding bacterial mutualist.</title>
        <authorList>
            <person name="Williams L.E."/>
            <person name="Wernegreen J.J."/>
        </authorList>
    </citation>
    <scope>NUCLEOTIDE SEQUENCE [LARGE SCALE GENOMIC DNA]</scope>
    <source>
        <strain evidence="14 15">BVAF</strain>
    </source>
</reference>
<dbReference type="GO" id="GO:0048038">
    <property type="term" value="F:quinone binding"/>
    <property type="evidence" value="ECO:0007669"/>
    <property type="project" value="UniProtKB-KW"/>
</dbReference>
<comment type="catalytic activity">
    <reaction evidence="12 13">
        <text>a quinone + NADH + 5 H(+)(in) = a quinol + NAD(+) + 4 H(+)(out)</text>
        <dbReference type="Rhea" id="RHEA:57888"/>
        <dbReference type="ChEBI" id="CHEBI:15378"/>
        <dbReference type="ChEBI" id="CHEBI:24646"/>
        <dbReference type="ChEBI" id="CHEBI:57540"/>
        <dbReference type="ChEBI" id="CHEBI:57945"/>
        <dbReference type="ChEBI" id="CHEBI:132124"/>
    </reaction>
</comment>
<evidence type="ECO:0000256" key="12">
    <source>
        <dbReference type="HAMAP-Rule" id="MF_01394"/>
    </source>
</evidence>
<gene>
    <name evidence="12 14" type="primary">nuoA</name>
    <name evidence="14" type="ordered locus">BVAF_494</name>
</gene>
<dbReference type="EMBL" id="CP002189">
    <property type="protein sequence ID" value="ADV33880.1"/>
    <property type="molecule type" value="Genomic_DNA"/>
</dbReference>
<evidence type="ECO:0000256" key="9">
    <source>
        <dbReference type="ARBA" id="ARBA00023027"/>
    </source>
</evidence>
<dbReference type="Proteomes" id="UP000007464">
    <property type="component" value="Chromosome"/>
</dbReference>
<dbReference type="OrthoDB" id="9791970at2"/>
<evidence type="ECO:0000256" key="8">
    <source>
        <dbReference type="ARBA" id="ARBA00022989"/>
    </source>
</evidence>
<dbReference type="Gene3D" id="1.20.58.1610">
    <property type="entry name" value="NADH:ubiquinone/plastoquinone oxidoreductase, chain 3"/>
    <property type="match status" value="1"/>
</dbReference>
<comment type="subcellular location">
    <subcellularLocation>
        <location evidence="12">Cell inner membrane</location>
        <topology evidence="12">Multi-pass membrane protein</topology>
    </subcellularLocation>
    <subcellularLocation>
        <location evidence="13">Cell membrane</location>
        <topology evidence="13">Multi-pass membrane protein</topology>
    </subcellularLocation>
    <subcellularLocation>
        <location evidence="1">Membrane</location>
        <topology evidence="1">Multi-pass membrane protein</topology>
    </subcellularLocation>
</comment>
<keyword evidence="11 12" id="KW-0472">Membrane</keyword>
<evidence type="ECO:0000256" key="5">
    <source>
        <dbReference type="ARBA" id="ARBA00022692"/>
    </source>
</evidence>
<evidence type="ECO:0000313" key="14">
    <source>
        <dbReference type="EMBL" id="ADV33880.1"/>
    </source>
</evidence>
<feature type="transmembrane region" description="Helical" evidence="12">
    <location>
        <begin position="85"/>
        <end position="108"/>
    </location>
</feature>
<dbReference type="GO" id="GO:0005886">
    <property type="term" value="C:plasma membrane"/>
    <property type="evidence" value="ECO:0007669"/>
    <property type="project" value="UniProtKB-SubCell"/>
</dbReference>
<dbReference type="STRING" id="859654.BVAF_494"/>
<keyword evidence="5 12" id="KW-0812">Transmembrane</keyword>
<comment type="function">
    <text evidence="12">NDH-1 shuttles electrons from NADH, via FMN and iron-sulfur (Fe-S) centers, to quinones in the respiratory chain. The immediate electron acceptor for the enzyme in this species is believed to be ubiquinone. Couples the redox reaction to proton translocation (for every two electrons transferred, four hydrogen ions are translocated across the cytoplasmic membrane), and thus conserves the redox energy in a proton gradient.</text>
</comment>
<dbReference type="EC" id="7.1.1.-" evidence="12"/>
<dbReference type="Pfam" id="PF00507">
    <property type="entry name" value="Oxidored_q4"/>
    <property type="match status" value="1"/>
</dbReference>
<dbReference type="GO" id="GO:0008137">
    <property type="term" value="F:NADH dehydrogenase (ubiquinone) activity"/>
    <property type="evidence" value="ECO:0007669"/>
    <property type="project" value="InterPro"/>
</dbReference>
<feature type="transmembrane region" description="Helical" evidence="12">
    <location>
        <begin position="6"/>
        <end position="27"/>
    </location>
</feature>
<keyword evidence="8 12" id="KW-1133">Transmembrane helix</keyword>
<keyword evidence="15" id="KW-1185">Reference proteome</keyword>
<evidence type="ECO:0000256" key="13">
    <source>
        <dbReference type="RuleBase" id="RU003639"/>
    </source>
</evidence>
<dbReference type="HOGENOM" id="CLU_119549_2_0_6"/>
<protein>
    <recommendedName>
        <fullName evidence="12">NADH-quinone oxidoreductase subunit A</fullName>
        <ecNumber evidence="12">7.1.1.-</ecNumber>
    </recommendedName>
    <alternativeName>
        <fullName evidence="12">NADH dehydrogenase I subunit A</fullName>
    </alternativeName>
    <alternativeName>
        <fullName evidence="12">NDH-1 subunit A</fullName>
    </alternativeName>
    <alternativeName>
        <fullName evidence="12">NUO1</fullName>
    </alternativeName>
</protein>
<keyword evidence="4 12" id="KW-1003">Cell membrane</keyword>
<dbReference type="GO" id="GO:0030964">
    <property type="term" value="C:NADH dehydrogenase complex"/>
    <property type="evidence" value="ECO:0007669"/>
    <property type="project" value="TreeGrafter"/>
</dbReference>
<evidence type="ECO:0000256" key="3">
    <source>
        <dbReference type="ARBA" id="ARBA00022448"/>
    </source>
</evidence>
<organism evidence="14 15">
    <name type="scientific">Blochmanniella vafra (strain BVAF)</name>
    <dbReference type="NCBI Taxonomy" id="859654"/>
    <lineage>
        <taxon>Bacteria</taxon>
        <taxon>Pseudomonadati</taxon>
        <taxon>Pseudomonadota</taxon>
        <taxon>Gammaproteobacteria</taxon>
        <taxon>Enterobacterales</taxon>
        <taxon>Enterobacteriaceae</taxon>
        <taxon>ant endosymbionts</taxon>
        <taxon>Candidatus Blochmanniella</taxon>
    </lineage>
</organism>
<comment type="similarity">
    <text evidence="2 12 13">Belongs to the complex I subunit 3 family.</text>
</comment>
<keyword evidence="3 12" id="KW-0813">Transport</keyword>
<feature type="transmembrane region" description="Helical" evidence="12">
    <location>
        <begin position="58"/>
        <end position="79"/>
    </location>
</feature>
<dbReference type="InterPro" id="IPR000440">
    <property type="entry name" value="NADH_UbQ/plastoQ_OxRdtase_su3"/>
</dbReference>
<dbReference type="AlphaFoldDB" id="E8Q756"/>
<comment type="subunit">
    <text evidence="12">NDH-1 is composed of 13 different subunits. Subunits NuoA, H, J, K, L, M, N constitute the membrane sector of the complex.</text>
</comment>
<proteinExistence type="inferred from homology"/>
<evidence type="ECO:0000256" key="6">
    <source>
        <dbReference type="ARBA" id="ARBA00022719"/>
    </source>
</evidence>
<keyword evidence="10 12" id="KW-0830">Ubiquinone</keyword>
<evidence type="ECO:0000256" key="2">
    <source>
        <dbReference type="ARBA" id="ARBA00008472"/>
    </source>
</evidence>
<evidence type="ECO:0000256" key="10">
    <source>
        <dbReference type="ARBA" id="ARBA00023075"/>
    </source>
</evidence>
<evidence type="ECO:0000256" key="7">
    <source>
        <dbReference type="ARBA" id="ARBA00022967"/>
    </source>
</evidence>
<dbReference type="PANTHER" id="PTHR11058:SF21">
    <property type="entry name" value="NADH-QUINONE OXIDOREDUCTASE SUBUNIT A"/>
    <property type="match status" value="1"/>
</dbReference>
<dbReference type="KEGG" id="bva:BVAF_494"/>
<name>E8Q756_BLOVB</name>
<sequence>MKYLGICIYIVSAVLLCIFMLLCGYFCGGRSYSRSKHVPFESGIESTGNSKVRFSVKFYLIGMIFVIFDAEGIYLYVWSVSVREAGWMGFIEIFIFIIILLISLVYLIRTGAFNWVETSLKNENSNKTCLNVDNVLKLLKEYDR</sequence>
<dbReference type="GO" id="GO:0050136">
    <property type="term" value="F:NADH dehydrogenase (quinone) (non-electrogenic) activity"/>
    <property type="evidence" value="ECO:0007669"/>
    <property type="project" value="UniProtKB-UniRule"/>
</dbReference>
<dbReference type="HAMAP" id="MF_01394">
    <property type="entry name" value="NDH1_NuoA"/>
    <property type="match status" value="1"/>
</dbReference>
<keyword evidence="7 12" id="KW-1278">Translocase</keyword>
<evidence type="ECO:0000256" key="11">
    <source>
        <dbReference type="ARBA" id="ARBA00023136"/>
    </source>
</evidence>
<evidence type="ECO:0000256" key="4">
    <source>
        <dbReference type="ARBA" id="ARBA00022475"/>
    </source>
</evidence>
<keyword evidence="9 12" id="KW-0520">NAD</keyword>